<dbReference type="EMBL" id="JADLQX010000037">
    <property type="protein sequence ID" value="MBF6302103.1"/>
    <property type="molecule type" value="Genomic_DNA"/>
</dbReference>
<sequence>MVFLHPLGNHHSGRESSILSGVTRPKAWAERRRQALREEILEAAFEVFAERGYHDAGVAEIAERVGIGHSTFYRQFQSKREILDAVIDSVIERSKAVLVAENAPEAARTLVEYRAQVDRIAAALGDITADLRVVRLLLIESLSVDVELELRIFGIFDLAATLTAAYFDHGREQGYLRTDLDTAATARAVVGMIFGTALTGMNPAFDQDTRNRTITAGVELMFSGITGHPDTKTP</sequence>
<evidence type="ECO:0000256" key="2">
    <source>
        <dbReference type="ARBA" id="ARBA00023125"/>
    </source>
</evidence>
<keyword evidence="7" id="KW-1185">Reference proteome</keyword>
<dbReference type="Gene3D" id="1.10.10.60">
    <property type="entry name" value="Homeodomain-like"/>
    <property type="match status" value="1"/>
</dbReference>
<dbReference type="InterPro" id="IPR009057">
    <property type="entry name" value="Homeodomain-like_sf"/>
</dbReference>
<proteinExistence type="predicted"/>
<dbReference type="PANTHER" id="PTHR30055:SF234">
    <property type="entry name" value="HTH-TYPE TRANSCRIPTIONAL REGULATOR BETI"/>
    <property type="match status" value="1"/>
</dbReference>
<evidence type="ECO:0000256" key="1">
    <source>
        <dbReference type="ARBA" id="ARBA00023015"/>
    </source>
</evidence>
<dbReference type="PANTHER" id="PTHR30055">
    <property type="entry name" value="HTH-TYPE TRANSCRIPTIONAL REGULATOR RUTR"/>
    <property type="match status" value="1"/>
</dbReference>
<keyword evidence="3" id="KW-0804">Transcription</keyword>
<evidence type="ECO:0000313" key="6">
    <source>
        <dbReference type="EMBL" id="MBF6302103.1"/>
    </source>
</evidence>
<protein>
    <submittedName>
        <fullName evidence="6">TetR/AcrR family transcriptional regulator</fullName>
    </submittedName>
</protein>
<feature type="domain" description="HTH tetR-type" evidence="5">
    <location>
        <begin position="34"/>
        <end position="94"/>
    </location>
</feature>
<dbReference type="SUPFAM" id="SSF48498">
    <property type="entry name" value="Tetracyclin repressor-like, C-terminal domain"/>
    <property type="match status" value="1"/>
</dbReference>
<evidence type="ECO:0000313" key="7">
    <source>
        <dbReference type="Proteomes" id="UP000702209"/>
    </source>
</evidence>
<gene>
    <name evidence="6" type="ORF">IU459_31855</name>
</gene>
<dbReference type="PRINTS" id="PR00455">
    <property type="entry name" value="HTHTETR"/>
</dbReference>
<feature type="DNA-binding region" description="H-T-H motif" evidence="4">
    <location>
        <begin position="57"/>
        <end position="76"/>
    </location>
</feature>
<evidence type="ECO:0000256" key="4">
    <source>
        <dbReference type="PROSITE-ProRule" id="PRU00335"/>
    </source>
</evidence>
<name>A0ABS0D1U7_9NOCA</name>
<keyword evidence="1" id="KW-0805">Transcription regulation</keyword>
<evidence type="ECO:0000259" key="5">
    <source>
        <dbReference type="PROSITE" id="PS50977"/>
    </source>
</evidence>
<dbReference type="InterPro" id="IPR001647">
    <property type="entry name" value="HTH_TetR"/>
</dbReference>
<dbReference type="SUPFAM" id="SSF46689">
    <property type="entry name" value="Homeodomain-like"/>
    <property type="match status" value="1"/>
</dbReference>
<evidence type="ECO:0000256" key="3">
    <source>
        <dbReference type="ARBA" id="ARBA00023163"/>
    </source>
</evidence>
<dbReference type="PROSITE" id="PS50977">
    <property type="entry name" value="HTH_TETR_2"/>
    <property type="match status" value="1"/>
</dbReference>
<dbReference type="InterPro" id="IPR050109">
    <property type="entry name" value="HTH-type_TetR-like_transc_reg"/>
</dbReference>
<accession>A0ABS0D1U7</accession>
<reference evidence="6 7" key="1">
    <citation type="submission" date="2020-10" db="EMBL/GenBank/DDBJ databases">
        <title>Identification of Nocardia species via Next-generation sequencing and recognition of intraspecies genetic diversity.</title>
        <authorList>
            <person name="Li P."/>
            <person name="Li P."/>
            <person name="Lu B."/>
        </authorList>
    </citation>
    <scope>NUCLEOTIDE SEQUENCE [LARGE SCALE GENOMIC DNA]</scope>
    <source>
        <strain evidence="6 7">BJ06-0157</strain>
    </source>
</reference>
<keyword evidence="2 4" id="KW-0238">DNA-binding</keyword>
<dbReference type="Pfam" id="PF00440">
    <property type="entry name" value="TetR_N"/>
    <property type="match status" value="1"/>
</dbReference>
<dbReference type="Proteomes" id="UP000702209">
    <property type="component" value="Unassembled WGS sequence"/>
</dbReference>
<dbReference type="InterPro" id="IPR036271">
    <property type="entry name" value="Tet_transcr_reg_TetR-rel_C_sf"/>
</dbReference>
<organism evidence="6 7">
    <name type="scientific">Nocardia amamiensis</name>
    <dbReference type="NCBI Taxonomy" id="404578"/>
    <lineage>
        <taxon>Bacteria</taxon>
        <taxon>Bacillati</taxon>
        <taxon>Actinomycetota</taxon>
        <taxon>Actinomycetes</taxon>
        <taxon>Mycobacteriales</taxon>
        <taxon>Nocardiaceae</taxon>
        <taxon>Nocardia</taxon>
    </lineage>
</organism>
<dbReference type="Gene3D" id="1.10.357.10">
    <property type="entry name" value="Tetracycline Repressor, domain 2"/>
    <property type="match status" value="1"/>
</dbReference>
<comment type="caution">
    <text evidence="6">The sequence shown here is derived from an EMBL/GenBank/DDBJ whole genome shotgun (WGS) entry which is preliminary data.</text>
</comment>